<dbReference type="Gene3D" id="1.25.40.20">
    <property type="entry name" value="Ankyrin repeat-containing domain"/>
    <property type="match status" value="3"/>
</dbReference>
<feature type="transmembrane region" description="Helical" evidence="9">
    <location>
        <begin position="435"/>
        <end position="458"/>
    </location>
</feature>
<feature type="transmembrane region" description="Helical" evidence="9">
    <location>
        <begin position="894"/>
        <end position="913"/>
    </location>
</feature>
<dbReference type="PROSITE" id="PS00217">
    <property type="entry name" value="SUGAR_TRANSPORT_2"/>
    <property type="match status" value="1"/>
</dbReference>
<feature type="transmembrane region" description="Helical" evidence="9">
    <location>
        <begin position="227"/>
        <end position="247"/>
    </location>
</feature>
<evidence type="ECO:0000259" key="11">
    <source>
        <dbReference type="PROSITE" id="PS50850"/>
    </source>
</evidence>
<dbReference type="PROSITE" id="PS50088">
    <property type="entry name" value="ANK_REPEAT"/>
    <property type="match status" value="13"/>
</dbReference>
<feature type="repeat" description="ANK" evidence="7">
    <location>
        <begin position="1997"/>
        <end position="2029"/>
    </location>
</feature>
<evidence type="ECO:0000256" key="10">
    <source>
        <dbReference type="SAM" id="SignalP"/>
    </source>
</evidence>
<feature type="transmembrane region" description="Helical" evidence="9">
    <location>
        <begin position="528"/>
        <end position="551"/>
    </location>
</feature>
<dbReference type="InterPro" id="IPR020846">
    <property type="entry name" value="MFS_dom"/>
</dbReference>
<dbReference type="GO" id="GO:0016020">
    <property type="term" value="C:membrane"/>
    <property type="evidence" value="ECO:0007669"/>
    <property type="project" value="UniProtKB-SubCell"/>
</dbReference>
<dbReference type="Pfam" id="PF07690">
    <property type="entry name" value="MFS_1"/>
    <property type="match status" value="1"/>
</dbReference>
<feature type="transmembrane region" description="Helical" evidence="9">
    <location>
        <begin position="470"/>
        <end position="491"/>
    </location>
</feature>
<evidence type="ECO:0000256" key="9">
    <source>
        <dbReference type="SAM" id="Phobius"/>
    </source>
</evidence>
<dbReference type="GO" id="GO:0022857">
    <property type="term" value="F:transmembrane transporter activity"/>
    <property type="evidence" value="ECO:0007669"/>
    <property type="project" value="InterPro"/>
</dbReference>
<proteinExistence type="predicted"/>
<evidence type="ECO:0000256" key="7">
    <source>
        <dbReference type="PROSITE-ProRule" id="PRU00023"/>
    </source>
</evidence>
<feature type="chain" id="PRO_5032400960" description="Major facilitator superfamily (MFS) profile domain-containing protein" evidence="10">
    <location>
        <begin position="19"/>
        <end position="2349"/>
    </location>
</feature>
<evidence type="ECO:0000256" key="5">
    <source>
        <dbReference type="ARBA" id="ARBA00023043"/>
    </source>
</evidence>
<feature type="repeat" description="ANK" evidence="7">
    <location>
        <begin position="1832"/>
        <end position="1864"/>
    </location>
</feature>
<feature type="signal peptide" evidence="10">
    <location>
        <begin position="1"/>
        <end position="18"/>
    </location>
</feature>
<feature type="repeat" description="ANK" evidence="7">
    <location>
        <begin position="2030"/>
        <end position="2062"/>
    </location>
</feature>
<dbReference type="EMBL" id="CAJNJA010021697">
    <property type="protein sequence ID" value="CAE7480594.1"/>
    <property type="molecule type" value="Genomic_DNA"/>
</dbReference>
<dbReference type="SUPFAM" id="SSF48403">
    <property type="entry name" value="Ankyrin repeat"/>
    <property type="match status" value="2"/>
</dbReference>
<keyword evidence="4 9" id="KW-1133">Transmembrane helix</keyword>
<evidence type="ECO:0000256" key="2">
    <source>
        <dbReference type="ARBA" id="ARBA00022692"/>
    </source>
</evidence>
<dbReference type="Proteomes" id="UP000601435">
    <property type="component" value="Unassembled WGS sequence"/>
</dbReference>
<dbReference type="Pfam" id="PF00023">
    <property type="entry name" value="Ank"/>
    <property type="match status" value="1"/>
</dbReference>
<name>A0A812SGK7_9DINO</name>
<feature type="transmembrane region" description="Helical" evidence="9">
    <location>
        <begin position="197"/>
        <end position="221"/>
    </location>
</feature>
<feature type="repeat" description="ANK" evidence="7">
    <location>
        <begin position="1898"/>
        <end position="1930"/>
    </location>
</feature>
<feature type="compositionally biased region" description="Basic and acidic residues" evidence="8">
    <location>
        <begin position="562"/>
        <end position="571"/>
    </location>
</feature>
<dbReference type="PROSITE" id="PS50850">
    <property type="entry name" value="MFS"/>
    <property type="match status" value="1"/>
</dbReference>
<dbReference type="InterPro" id="IPR011701">
    <property type="entry name" value="MFS"/>
</dbReference>
<feature type="transmembrane region" description="Helical" evidence="9">
    <location>
        <begin position="278"/>
        <end position="304"/>
    </location>
</feature>
<keyword evidence="10" id="KW-0732">Signal</keyword>
<dbReference type="InterPro" id="IPR002110">
    <property type="entry name" value="Ankyrin_rpt"/>
</dbReference>
<feature type="repeat" description="ANK" evidence="7">
    <location>
        <begin position="1767"/>
        <end position="1799"/>
    </location>
</feature>
<keyword evidence="13" id="KW-1185">Reference proteome</keyword>
<keyword evidence="2 9" id="KW-0812">Transmembrane</keyword>
<evidence type="ECO:0000256" key="3">
    <source>
        <dbReference type="ARBA" id="ARBA00022737"/>
    </source>
</evidence>
<accession>A0A812SGK7</accession>
<dbReference type="InterPro" id="IPR036259">
    <property type="entry name" value="MFS_trans_sf"/>
</dbReference>
<feature type="repeat" description="ANK" evidence="7">
    <location>
        <begin position="1701"/>
        <end position="1733"/>
    </location>
</feature>
<evidence type="ECO:0000256" key="1">
    <source>
        <dbReference type="ARBA" id="ARBA00004141"/>
    </source>
</evidence>
<dbReference type="OrthoDB" id="10264606at2759"/>
<evidence type="ECO:0000256" key="6">
    <source>
        <dbReference type="ARBA" id="ARBA00023136"/>
    </source>
</evidence>
<comment type="subcellular location">
    <subcellularLocation>
        <location evidence="1">Membrane</location>
        <topology evidence="1">Multi-pass membrane protein</topology>
    </subcellularLocation>
</comment>
<organism evidence="12 13">
    <name type="scientific">Symbiodinium necroappetens</name>
    <dbReference type="NCBI Taxonomy" id="1628268"/>
    <lineage>
        <taxon>Eukaryota</taxon>
        <taxon>Sar</taxon>
        <taxon>Alveolata</taxon>
        <taxon>Dinophyceae</taxon>
        <taxon>Suessiales</taxon>
        <taxon>Symbiodiniaceae</taxon>
        <taxon>Symbiodinium</taxon>
    </lineage>
</organism>
<evidence type="ECO:0000313" key="12">
    <source>
        <dbReference type="EMBL" id="CAE7480594.1"/>
    </source>
</evidence>
<evidence type="ECO:0000313" key="13">
    <source>
        <dbReference type="Proteomes" id="UP000601435"/>
    </source>
</evidence>
<feature type="repeat" description="ANK" evidence="7">
    <location>
        <begin position="1800"/>
        <end position="1828"/>
    </location>
</feature>
<dbReference type="PANTHER" id="PTHR24123">
    <property type="entry name" value="ANKYRIN REPEAT-CONTAINING"/>
    <property type="match status" value="1"/>
</dbReference>
<evidence type="ECO:0000256" key="4">
    <source>
        <dbReference type="ARBA" id="ARBA00022989"/>
    </source>
</evidence>
<keyword evidence="6 9" id="KW-0472">Membrane</keyword>
<keyword evidence="3" id="KW-0677">Repeat</keyword>
<dbReference type="InterPro" id="IPR005829">
    <property type="entry name" value="Sugar_transporter_CS"/>
</dbReference>
<keyword evidence="5 7" id="KW-0040">ANK repeat</keyword>
<feature type="domain" description="Major facilitator superfamily (MFS) profile" evidence="11">
    <location>
        <begin position="131"/>
        <end position="556"/>
    </location>
</feature>
<dbReference type="Pfam" id="PF12796">
    <property type="entry name" value="Ank_2"/>
    <property type="match status" value="5"/>
</dbReference>
<feature type="repeat" description="ANK" evidence="7">
    <location>
        <begin position="1668"/>
        <end position="1700"/>
    </location>
</feature>
<dbReference type="PANTHER" id="PTHR24123:SF142">
    <property type="entry name" value="ANKYRIN"/>
    <property type="match status" value="1"/>
</dbReference>
<dbReference type="Gene3D" id="1.20.1250.20">
    <property type="entry name" value="MFS general substrate transporter like domains"/>
    <property type="match status" value="1"/>
</dbReference>
<dbReference type="SUPFAM" id="SSF103473">
    <property type="entry name" value="MFS general substrate transporter"/>
    <property type="match status" value="1"/>
</dbReference>
<dbReference type="PROSITE" id="PS50297">
    <property type="entry name" value="ANK_REP_REGION"/>
    <property type="match status" value="11"/>
</dbReference>
<protein>
    <recommendedName>
        <fullName evidence="11">Major facilitator superfamily (MFS) profile domain-containing protein</fullName>
    </recommendedName>
</protein>
<feature type="repeat" description="ANK" evidence="7">
    <location>
        <begin position="1964"/>
        <end position="1996"/>
    </location>
</feature>
<dbReference type="InterPro" id="IPR036770">
    <property type="entry name" value="Ankyrin_rpt-contain_sf"/>
</dbReference>
<feature type="repeat" description="ANK" evidence="7">
    <location>
        <begin position="2063"/>
        <end position="2095"/>
    </location>
</feature>
<dbReference type="SUPFAM" id="SSF51971">
    <property type="entry name" value="Nucleotide-binding domain"/>
    <property type="match status" value="1"/>
</dbReference>
<evidence type="ECO:0000256" key="8">
    <source>
        <dbReference type="SAM" id="MobiDB-lite"/>
    </source>
</evidence>
<gene>
    <name evidence="12" type="ORF">SNEC2469_LOCUS13595</name>
</gene>
<feature type="repeat" description="ANK" evidence="7">
    <location>
        <begin position="1734"/>
        <end position="1766"/>
    </location>
</feature>
<feature type="repeat" description="ANK" evidence="7">
    <location>
        <begin position="1931"/>
        <end position="1963"/>
    </location>
</feature>
<feature type="region of interest" description="Disordered" evidence="8">
    <location>
        <begin position="562"/>
        <end position="588"/>
    </location>
</feature>
<comment type="caution">
    <text evidence="12">The sequence shown here is derived from an EMBL/GenBank/DDBJ whole genome shotgun (WGS) entry which is preliminary data.</text>
</comment>
<sequence>MLMRHGLLLLVEISFATAFRPSLLARGNASVAEVLPPPAPPVAPPCVVCIKSASHSTPFQSATVIQTPRKLQPTLENLRRMLELGAFTLACFCVLQWRGSATTTSQPIQSPHLDLDASLTVCGVGRYQLTIVLAIMLAWMADGAENVLLHNMSPHLVDALDTDEISLADLRIFCHIAMACSAFLSGSCADSFGRRPVFCISCLLAATFSLLSIFAPVFWIFCLCRVLTGVGLGALVGTDVALLCEFLPVSKREWVVPFLYVGYVVGRLYADFCTAKVYLLLGTGAPFLLCSVPLVLSCLLRFGLHETPQALLARGLVGHAKFVLTAVAQTNESARSTSCVITGGRPVKQHQGLDFRNCLNAGFLAAVRQNHLERVLAVSILAVAVALGRLLDSVTPELEAHFNLHGNSFSSPVWFAVLTCLWCALSIGMMQTGFLAWDIFIGGCLISQGVLLAFSYLWQIASPGWKSFNLLLAAWAIAEGMTSTPFYAICVRMFPENARATSMGLVDAFFRSVVALQPFLAADLLSNLGTALTAAVLGACWLLAAALALLLRRLWEASAEGRRGTPRDVGRRFQTQMDAHAPRGASSVRPDLREQLSSFTFGPSGRLAFYDVLCSAESFASFTGAGLPSWESLARIRESEALKQIASELPTANLDLNAPSPHLQAAGLLEKLTEPKSQGDSHFRLLLEDPGRYELHPQLAPMVLRAFYRSWPARQETGVHGNFEDLATAVKIMLSGIDQLALLALESTGSRIAMELDVVIVGNGPSGLAVASALSGLVPQVAVAAKRISDPAARIQVAVAHAAAKLSGKTLDEVRLDTLAAGIQRRCLNPTVPGQFLWALRDSDKTALNARVDEKMAQIEASIWHTASRCLVHVNFASLLVATVDYQIDPGFTRLIFVAALAVLNILYLRGAVETLEQTRTRIRSVCVAIHCIVVLVTASCAWESKEDYLGRSGICEIGQIVIALVFPMQRITSAFVVAFLAAHVFAALGACGPSAITGWFVVQQLVQIGVVVSVPVVMRSVVREHVKASCDSQDSDSLATALSYVLKGVSDGHVLLDCNFKICGDASCLQRLLRTHDNFSGRSFVDLVAGAPSQKPFAKFLAEGGEVEAKGGMPHCARVHLLDGSGEHVPVDIVHAVVPELYGTGRTATHHVLVIKEDSEARASPSQSPVWEDLPNRQDIRKEAIASNQRTREEILHPLREISEMTLLVNAGTELIEIEQAVMQYAPNDEEDATTLGVPNLHDWTCPSEWHAVKSKLHQVARAVGQSQSRRPKSATLPSMSLHLPGDVYLRARSVSIKPACTGIVQEQEPALLYLHLCKFNNYRQRRLTESQIQGQAEAAALVDALRYPEGDGRGRSLLRSTKQPALRHAVIGCSAPGGSWQSMSPSTVTLSPGSWMDLPGYSLEEHLKSNSSKEARQLLQKVSAEALAASRVPRWLVAEYYVEYARRLPSSFINGNVTDMVPEGDSWICDKVKNVGCSYHDLTGPVYESAPRPWNFTCVGVSYVSFLGACQTHGGISVADSCGPKLEVKDIEDLRGRPPGMQGPCDPVSAIKNRIKDERRISVFRQQLLHGSRVLSEDTEWEEVEAFHEIQIIFMDYVEDYTSKLLAAAAAGDAKEVAAKLLNFQTPDAADERGETAAWKASRGGNLAVLETLRHACADFDKPDDDGVTPLHIASRYGQVESMRLLIDCGADVNAVSRDDVAPLHSAAQNGQQEVLLCLIGVGADVNITGPHGETPLFIAAEYGRLEIVRLLVNAGAQKNQAASDGETPLLIAAVNNQWPIFRYLVEHAADVQLAALDGTTPLSIATQSGSLEDARLLVAAEADVEGSVCGGTLLSMAAKHGQLDMVQFLVQARADKDKVGKHGATPLSVAAKYDQLSSVQYLIEAGADKDKIGLHGASPLFIAAKYGQVEMVRFLIDARANKDHAGPSGITPLQVAVRSGVADTVSVLVESSVELDRPGLHGATALFSAAQDGHLRIVRCLVQAKADLNAPAEDGATPLFIAAQSGHLQTVAFLAKASADLNRVGQHGATALFIAVLSGELEMVQCLVELRSSLDVAGKDGATPLFVAAQEGQLEMVQCLCQAGADTERLAANGQSALDAAANAVVLAMGTADLPETLGIPGEDLAWVTHRPPIHSPVLMEKIGHLLVVGAGLSAADAILHALRRGKVRITHVFRGKAPSTKVGKMFGTHTGNGMYEEEEWLAQLMTGAVQDERYTPLAESELLEVQDDGSCRVRGPTQELLYVSDVSVVALLLGSTPQLSWLPASLRRAALERPRAPKHRTDGQLSSHPQFLAIDKATFQLADAETGKVLSPSVFDTRTLSNECRGGLLVSCDTLHCGIHLYASP</sequence>
<dbReference type="SMART" id="SM00248">
    <property type="entry name" value="ANK"/>
    <property type="match status" value="14"/>
</dbReference>
<feature type="transmembrane region" description="Helical" evidence="9">
    <location>
        <begin position="975"/>
        <end position="1003"/>
    </location>
</feature>
<feature type="transmembrane region" description="Helical" evidence="9">
    <location>
        <begin position="411"/>
        <end position="428"/>
    </location>
</feature>
<feature type="transmembrane region" description="Helical" evidence="9">
    <location>
        <begin position="375"/>
        <end position="391"/>
    </location>
</feature>
<feature type="repeat" description="ANK" evidence="7">
    <location>
        <begin position="1865"/>
        <end position="1897"/>
    </location>
</feature>
<dbReference type="InterPro" id="IPR051165">
    <property type="entry name" value="Multifunctional_ANK_Repeat"/>
</dbReference>
<reference evidence="12" key="1">
    <citation type="submission" date="2021-02" db="EMBL/GenBank/DDBJ databases">
        <authorList>
            <person name="Dougan E. K."/>
            <person name="Rhodes N."/>
            <person name="Thang M."/>
            <person name="Chan C."/>
        </authorList>
    </citation>
    <scope>NUCLEOTIDE SEQUENCE</scope>
</reference>